<dbReference type="PANTHER" id="PTHR48312:SF1">
    <property type="entry name" value="SULFOTRANSFERASE"/>
    <property type="match status" value="1"/>
</dbReference>
<gene>
    <name evidence="1" type="ORF">V5O48_012088</name>
</gene>
<sequence length="339" mass="38662">MASQHRRVYVMAHTRSASHLFYQLLSKHPSFQATNPCNCSKAFYIGRDCQASVASAEMWQEGLGLKDEDAAKVDWQSTLDSLQMKVRDAELKDKWFLTMDHPYHLMASSFISSRMNVPGRDTKPIPLIVDRELDLDSKTGGSYLAADLTKYANPTLLPDRFFFSFTPIITIRHPTRAIPSYLRAYRRIGTEKSHPDLPVAASFLWERLVFDSFKSFEESRAATEGRVAKPPIVVDGEKLVKDPHGQMKKLCEALDLDEEHISYSWDRPGWATSKLDQAFAGTFSGSTGVIPDAKFDRALDTREEMQRWVEEWDEATARMLEEMVNAAIPDYEYLVQYSL</sequence>
<reference evidence="1 2" key="1">
    <citation type="submission" date="2024-02" db="EMBL/GenBank/DDBJ databases">
        <title>A draft genome for the cacao thread blight pathogen Marasmius crinis-equi.</title>
        <authorList>
            <person name="Cohen S.P."/>
            <person name="Baruah I.K."/>
            <person name="Amoako-Attah I."/>
            <person name="Bukari Y."/>
            <person name="Meinhardt L.W."/>
            <person name="Bailey B.A."/>
        </authorList>
    </citation>
    <scope>NUCLEOTIDE SEQUENCE [LARGE SCALE GENOMIC DNA]</scope>
    <source>
        <strain evidence="1 2">GH-76</strain>
    </source>
</reference>
<evidence type="ECO:0008006" key="3">
    <source>
        <dbReference type="Google" id="ProtNLM"/>
    </source>
</evidence>
<evidence type="ECO:0000313" key="2">
    <source>
        <dbReference type="Proteomes" id="UP001465976"/>
    </source>
</evidence>
<dbReference type="Pfam" id="PF13469">
    <property type="entry name" value="Sulfotransfer_3"/>
    <property type="match status" value="1"/>
</dbReference>
<comment type="caution">
    <text evidence="1">The sequence shown here is derived from an EMBL/GenBank/DDBJ whole genome shotgun (WGS) entry which is preliminary data.</text>
</comment>
<proteinExistence type="predicted"/>
<protein>
    <recommendedName>
        <fullName evidence="3">Sulfotransferase domain-containing protein</fullName>
    </recommendedName>
</protein>
<organism evidence="1 2">
    <name type="scientific">Marasmius crinis-equi</name>
    <dbReference type="NCBI Taxonomy" id="585013"/>
    <lineage>
        <taxon>Eukaryota</taxon>
        <taxon>Fungi</taxon>
        <taxon>Dikarya</taxon>
        <taxon>Basidiomycota</taxon>
        <taxon>Agaricomycotina</taxon>
        <taxon>Agaricomycetes</taxon>
        <taxon>Agaricomycetidae</taxon>
        <taxon>Agaricales</taxon>
        <taxon>Marasmiineae</taxon>
        <taxon>Marasmiaceae</taxon>
        <taxon>Marasmius</taxon>
    </lineage>
</organism>
<dbReference type="PANTHER" id="PTHR48312">
    <property type="match status" value="1"/>
</dbReference>
<dbReference type="Proteomes" id="UP001465976">
    <property type="component" value="Unassembled WGS sequence"/>
</dbReference>
<dbReference type="EMBL" id="JBAHYK010001036">
    <property type="protein sequence ID" value="KAL0569869.1"/>
    <property type="molecule type" value="Genomic_DNA"/>
</dbReference>
<accession>A0ABR3F411</accession>
<dbReference type="InterPro" id="IPR027417">
    <property type="entry name" value="P-loop_NTPase"/>
</dbReference>
<name>A0ABR3F411_9AGAR</name>
<dbReference type="SUPFAM" id="SSF52540">
    <property type="entry name" value="P-loop containing nucleoside triphosphate hydrolases"/>
    <property type="match status" value="1"/>
</dbReference>
<dbReference type="Gene3D" id="3.40.50.300">
    <property type="entry name" value="P-loop containing nucleotide triphosphate hydrolases"/>
    <property type="match status" value="1"/>
</dbReference>
<evidence type="ECO:0000313" key="1">
    <source>
        <dbReference type="EMBL" id="KAL0569869.1"/>
    </source>
</evidence>
<keyword evidence="2" id="KW-1185">Reference proteome</keyword>